<dbReference type="GO" id="GO:0005634">
    <property type="term" value="C:nucleus"/>
    <property type="evidence" value="ECO:0007669"/>
    <property type="project" value="UniProtKB-SubCell"/>
</dbReference>
<dbReference type="InterPro" id="IPR051031">
    <property type="entry name" value="RING-box_E3_Ubiquitin_Ligase"/>
</dbReference>
<dbReference type="GO" id="GO:0051603">
    <property type="term" value="P:proteolysis involved in protein catabolic process"/>
    <property type="evidence" value="ECO:0007669"/>
    <property type="project" value="UniProtKB-ARBA"/>
</dbReference>
<evidence type="ECO:0000256" key="2">
    <source>
        <dbReference type="ARBA" id="ARBA00004496"/>
    </source>
</evidence>
<dbReference type="Gene3D" id="3.30.40.10">
    <property type="entry name" value="Zinc/RING finger domain, C3HC4 (zinc finger)"/>
    <property type="match status" value="1"/>
</dbReference>
<evidence type="ECO:0000256" key="5">
    <source>
        <dbReference type="ARBA" id="ARBA00022723"/>
    </source>
</evidence>
<keyword evidence="4" id="KW-0963">Cytoplasm</keyword>
<dbReference type="PANTHER" id="PTHR11210">
    <property type="entry name" value="RING BOX"/>
    <property type="match status" value="1"/>
</dbReference>
<dbReference type="InterPro" id="IPR024766">
    <property type="entry name" value="Znf_RING_H2"/>
</dbReference>
<comment type="subcellular location">
    <subcellularLocation>
        <location evidence="2">Cytoplasm</location>
    </subcellularLocation>
    <subcellularLocation>
        <location evidence="1">Nucleus</location>
    </subcellularLocation>
</comment>
<dbReference type="UniPathway" id="UPA00143"/>
<evidence type="ECO:0000256" key="7">
    <source>
        <dbReference type="ARBA" id="ARBA00022786"/>
    </source>
</evidence>
<evidence type="ECO:0000256" key="6">
    <source>
        <dbReference type="ARBA" id="ARBA00022771"/>
    </source>
</evidence>
<dbReference type="EMBL" id="LN483167">
    <property type="protein sequence ID" value="CDZ97429.1"/>
    <property type="molecule type" value="Genomic_DNA"/>
</dbReference>
<evidence type="ECO:0000256" key="11">
    <source>
        <dbReference type="SAM" id="MobiDB-lite"/>
    </source>
</evidence>
<evidence type="ECO:0000256" key="10">
    <source>
        <dbReference type="PROSITE-ProRule" id="PRU00175"/>
    </source>
</evidence>
<keyword evidence="7" id="KW-0833">Ubl conjugation pathway</keyword>
<dbReference type="CDD" id="cd16485">
    <property type="entry name" value="mRING-H2-C3H2C2D_RBX1"/>
    <property type="match status" value="1"/>
</dbReference>
<proteinExistence type="predicted"/>
<dbReference type="Pfam" id="PF12678">
    <property type="entry name" value="zf-rbx1"/>
    <property type="match status" value="1"/>
</dbReference>
<protein>
    <submittedName>
        <fullName evidence="13">Ring-box protein 1</fullName>
    </submittedName>
</protein>
<dbReference type="PROSITE" id="PS50089">
    <property type="entry name" value="ZF_RING_2"/>
    <property type="match status" value="1"/>
</dbReference>
<evidence type="ECO:0000313" key="13">
    <source>
        <dbReference type="EMBL" id="CDZ97429.1"/>
    </source>
</evidence>
<sequence length="134" mass="14799">MSAMDIDTEASTSAAAVEVKPKIGAKKGPIKKGKPTAGAGGKGDGKKFEVKKWNAVSIWAWDILVDTCAICKNQIMELCIECQANQASATNEECTVAWGVCNHAFHFHCISRWLKTRQVCPLDNREWELQKYGR</sequence>
<feature type="domain" description="RING-type" evidence="12">
    <location>
        <begin position="79"/>
        <end position="124"/>
    </location>
</feature>
<comment type="pathway">
    <text evidence="3">Protein modification; protein ubiquitination.</text>
</comment>
<evidence type="ECO:0000256" key="8">
    <source>
        <dbReference type="ARBA" id="ARBA00022833"/>
    </source>
</evidence>
<dbReference type="GO" id="GO:0016567">
    <property type="term" value="P:protein ubiquitination"/>
    <property type="evidence" value="ECO:0007669"/>
    <property type="project" value="UniProtKB-UniPathway"/>
</dbReference>
<evidence type="ECO:0000259" key="12">
    <source>
        <dbReference type="PROSITE" id="PS50089"/>
    </source>
</evidence>
<feature type="compositionally biased region" description="Basic residues" evidence="11">
    <location>
        <begin position="25"/>
        <end position="34"/>
    </location>
</feature>
<accession>A0A0F7SJC0</accession>
<keyword evidence="6 10" id="KW-0863">Zinc-finger</keyword>
<dbReference type="AlphaFoldDB" id="A0A0F7SJC0"/>
<feature type="region of interest" description="Disordered" evidence="11">
    <location>
        <begin position="25"/>
        <end position="46"/>
    </location>
</feature>
<keyword evidence="8" id="KW-0862">Zinc</keyword>
<dbReference type="InterPro" id="IPR001841">
    <property type="entry name" value="Znf_RING"/>
</dbReference>
<dbReference type="FunFam" id="3.30.40.10:FF:000010">
    <property type="entry name" value="E3 ubiquitin-protein ligase RBX1"/>
    <property type="match status" value="1"/>
</dbReference>
<name>A0A0F7SJC0_PHARH</name>
<evidence type="ECO:0000256" key="3">
    <source>
        <dbReference type="ARBA" id="ARBA00004906"/>
    </source>
</evidence>
<evidence type="ECO:0000256" key="4">
    <source>
        <dbReference type="ARBA" id="ARBA00022490"/>
    </source>
</evidence>
<evidence type="ECO:0000256" key="9">
    <source>
        <dbReference type="ARBA" id="ARBA00023242"/>
    </source>
</evidence>
<reference evidence="13" key="1">
    <citation type="submission" date="2014-08" db="EMBL/GenBank/DDBJ databases">
        <authorList>
            <person name="Sharma Rahul"/>
            <person name="Thines Marco"/>
        </authorList>
    </citation>
    <scope>NUCLEOTIDE SEQUENCE</scope>
</reference>
<dbReference type="InterPro" id="IPR013083">
    <property type="entry name" value="Znf_RING/FYVE/PHD"/>
</dbReference>
<evidence type="ECO:0000256" key="1">
    <source>
        <dbReference type="ARBA" id="ARBA00004123"/>
    </source>
</evidence>
<keyword evidence="9" id="KW-0539">Nucleus</keyword>
<dbReference type="SUPFAM" id="SSF57850">
    <property type="entry name" value="RING/U-box"/>
    <property type="match status" value="1"/>
</dbReference>
<organism evidence="13">
    <name type="scientific">Phaffia rhodozyma</name>
    <name type="common">Yeast</name>
    <name type="synonym">Xanthophyllomyces dendrorhous</name>
    <dbReference type="NCBI Taxonomy" id="264483"/>
    <lineage>
        <taxon>Eukaryota</taxon>
        <taxon>Fungi</taxon>
        <taxon>Dikarya</taxon>
        <taxon>Basidiomycota</taxon>
        <taxon>Agaricomycotina</taxon>
        <taxon>Tremellomycetes</taxon>
        <taxon>Cystofilobasidiales</taxon>
        <taxon>Mrakiaceae</taxon>
        <taxon>Phaffia</taxon>
    </lineage>
</organism>
<dbReference type="GO" id="GO:0008270">
    <property type="term" value="F:zinc ion binding"/>
    <property type="evidence" value="ECO:0007669"/>
    <property type="project" value="UniProtKB-KW"/>
</dbReference>
<dbReference type="GO" id="GO:0005737">
    <property type="term" value="C:cytoplasm"/>
    <property type="evidence" value="ECO:0007669"/>
    <property type="project" value="UniProtKB-SubCell"/>
</dbReference>
<keyword evidence="5" id="KW-0479">Metal-binding</keyword>